<gene>
    <name evidence="1" type="ORF">BJ998_007831</name>
</gene>
<dbReference type="AlphaFoldDB" id="A0A7W9KQ88"/>
<organism evidence="1 2">
    <name type="scientific">Kutzneria kofuensis</name>
    <dbReference type="NCBI Taxonomy" id="103725"/>
    <lineage>
        <taxon>Bacteria</taxon>
        <taxon>Bacillati</taxon>
        <taxon>Actinomycetota</taxon>
        <taxon>Actinomycetes</taxon>
        <taxon>Pseudonocardiales</taxon>
        <taxon>Pseudonocardiaceae</taxon>
        <taxon>Kutzneria</taxon>
    </lineage>
</organism>
<dbReference type="RefSeq" id="WP_281393062.1">
    <property type="nucleotide sequence ID" value="NZ_BAAAWY010000016.1"/>
</dbReference>
<evidence type="ECO:0000313" key="2">
    <source>
        <dbReference type="Proteomes" id="UP000585638"/>
    </source>
</evidence>
<reference evidence="1 2" key="1">
    <citation type="submission" date="2020-08" db="EMBL/GenBank/DDBJ databases">
        <title>Sequencing the genomes of 1000 actinobacteria strains.</title>
        <authorList>
            <person name="Klenk H.-P."/>
        </authorList>
    </citation>
    <scope>NUCLEOTIDE SEQUENCE [LARGE SCALE GENOMIC DNA]</scope>
    <source>
        <strain evidence="1 2">DSM 43851</strain>
    </source>
</reference>
<dbReference type="EMBL" id="JACHIR010000001">
    <property type="protein sequence ID" value="MBB5896635.1"/>
    <property type="molecule type" value="Genomic_DNA"/>
</dbReference>
<accession>A0A7W9KQ88</accession>
<keyword evidence="2" id="KW-1185">Reference proteome</keyword>
<proteinExistence type="predicted"/>
<name>A0A7W9KQ88_9PSEU</name>
<protein>
    <submittedName>
        <fullName evidence="1">Uncharacterized protein</fullName>
    </submittedName>
</protein>
<dbReference type="Proteomes" id="UP000585638">
    <property type="component" value="Unassembled WGS sequence"/>
</dbReference>
<evidence type="ECO:0000313" key="1">
    <source>
        <dbReference type="EMBL" id="MBB5896635.1"/>
    </source>
</evidence>
<comment type="caution">
    <text evidence="1">The sequence shown here is derived from an EMBL/GenBank/DDBJ whole genome shotgun (WGS) entry which is preliminary data.</text>
</comment>
<sequence>MAAMEPLSGVTESMYGLPSLFHWMPPDGDNVDLGAVRLSREVR</sequence>